<evidence type="ECO:0000256" key="1">
    <source>
        <dbReference type="ARBA" id="ARBA00022729"/>
    </source>
</evidence>
<feature type="domain" description="Soluble ligand binding" evidence="4">
    <location>
        <begin position="383"/>
        <end position="436"/>
    </location>
</feature>
<dbReference type="InterPro" id="IPR049712">
    <property type="entry name" value="Poly_export"/>
</dbReference>
<evidence type="ECO:0000313" key="6">
    <source>
        <dbReference type="Proteomes" id="UP000183940"/>
    </source>
</evidence>
<dbReference type="Proteomes" id="UP000183940">
    <property type="component" value="Unassembled WGS sequence"/>
</dbReference>
<protein>
    <recommendedName>
        <fullName evidence="7">Polysaccharide export protein</fullName>
    </recommendedName>
</protein>
<dbReference type="InterPro" id="IPR003715">
    <property type="entry name" value="Poly_export_N"/>
</dbReference>
<keyword evidence="6" id="KW-1185">Reference proteome</keyword>
<dbReference type="EMBL" id="MLAW01000015">
    <property type="protein sequence ID" value="OJJ25599.1"/>
    <property type="molecule type" value="Genomic_DNA"/>
</dbReference>
<reference evidence="5" key="1">
    <citation type="submission" date="2016-10" db="EMBL/GenBank/DDBJ databases">
        <title>CRISPR-Cas defence system in Roseofilum reptotaenium: evidence of a bacteriophage-cyanobacterium arms race in the coral black band disease.</title>
        <authorList>
            <person name="Buerger P."/>
            <person name="Wood-Charlson E.M."/>
            <person name="Weynberg K.D."/>
            <person name="Willis B."/>
            <person name="Van Oppen M.J."/>
        </authorList>
    </citation>
    <scope>NUCLEOTIDE SEQUENCE [LARGE SCALE GENOMIC DNA]</scope>
    <source>
        <strain evidence="5">AO1-A</strain>
    </source>
</reference>
<comment type="caution">
    <text evidence="5">The sequence shown here is derived from an EMBL/GenBank/DDBJ whole genome shotgun (WGS) entry which is preliminary data.</text>
</comment>
<keyword evidence="1" id="KW-0732">Signal</keyword>
<dbReference type="STRING" id="1925591.BI308_10645"/>
<dbReference type="InterPro" id="IPR019554">
    <property type="entry name" value="Soluble_ligand-bd"/>
</dbReference>
<organism evidence="5 6">
    <name type="scientific">Roseofilum reptotaenium AO1-A</name>
    <dbReference type="NCBI Taxonomy" id="1925591"/>
    <lineage>
        <taxon>Bacteria</taxon>
        <taxon>Bacillati</taxon>
        <taxon>Cyanobacteriota</taxon>
        <taxon>Cyanophyceae</taxon>
        <taxon>Desertifilales</taxon>
        <taxon>Desertifilaceae</taxon>
        <taxon>Roseofilum</taxon>
    </lineage>
</organism>
<dbReference type="PANTHER" id="PTHR33619">
    <property type="entry name" value="POLYSACCHARIDE EXPORT PROTEIN GFCE-RELATED"/>
    <property type="match status" value="1"/>
</dbReference>
<feature type="region of interest" description="Disordered" evidence="2">
    <location>
        <begin position="40"/>
        <end position="59"/>
    </location>
</feature>
<gene>
    <name evidence="5" type="ORF">BI308_10645</name>
</gene>
<evidence type="ECO:0000313" key="5">
    <source>
        <dbReference type="EMBL" id="OJJ25599.1"/>
    </source>
</evidence>
<proteinExistence type="predicted"/>
<name>A0A1L9QSH2_9CYAN</name>
<dbReference type="Pfam" id="PF02563">
    <property type="entry name" value="Poly_export"/>
    <property type="match status" value="1"/>
</dbReference>
<feature type="domain" description="Polysaccharide export protein N-terminal" evidence="3">
    <location>
        <begin position="64"/>
        <end position="137"/>
    </location>
</feature>
<sequence>MGTYTKNFQFCRPLFALGVGCGLIIPLILPAVAQHTGTEPNWPIQESSEERNSPISTENSSIATDNAYVLVGGDRIQIDILELPEYSGNYQIPVDGLIELPLIGSIRLGRLTLAQAREALVQAYSDVLRYPVITIRLVSPSPLNVVVAGEVTNPGAFTVSLIGGEGGNPGIQYPTVIEVLKEAGGITLAADISQIKITRTIWQDNQQKEITLDVDLQQLIQGNPSSTDITIRSGDKIFVPTQFEVNLKQLWQLARVDFSADRNQRQSIVVAGEVHNPGSYHITLAIPGSPVISLPTVSSAIQEAGGIKPLADLRNMKLRRQTQTGSELIIPLDFWELLHNGDITQDTIVQSGDSIIIPRVAEISNAEVSELAAVNFARQSITVSVIGEVRSPGSLEVPPSTSLNQILLRAGGFNGSRAKTSRVQLLRLNSNGKVISRQIGIDFNQDINEQTNPFLQDNDIIVVSRSGIARFSDTLQLALNPANRLFSLWSIPLRTLEVLARIGVIQSEEN</sequence>
<evidence type="ECO:0008006" key="7">
    <source>
        <dbReference type="Google" id="ProtNLM"/>
    </source>
</evidence>
<dbReference type="Pfam" id="PF10531">
    <property type="entry name" value="SLBB"/>
    <property type="match status" value="2"/>
</dbReference>
<accession>A0A1L9QSH2</accession>
<feature type="domain" description="Soluble ligand binding" evidence="4">
    <location>
        <begin position="270"/>
        <end position="326"/>
    </location>
</feature>
<dbReference type="AlphaFoldDB" id="A0A1L9QSH2"/>
<evidence type="ECO:0000259" key="3">
    <source>
        <dbReference type="Pfam" id="PF02563"/>
    </source>
</evidence>
<dbReference type="Gene3D" id="3.10.560.10">
    <property type="entry name" value="Outer membrane lipoprotein wza domain like"/>
    <property type="match status" value="3"/>
</dbReference>
<dbReference type="Gene3D" id="3.30.1950.10">
    <property type="entry name" value="wza like domain"/>
    <property type="match status" value="1"/>
</dbReference>
<evidence type="ECO:0000256" key="2">
    <source>
        <dbReference type="SAM" id="MobiDB-lite"/>
    </source>
</evidence>
<evidence type="ECO:0000259" key="4">
    <source>
        <dbReference type="Pfam" id="PF10531"/>
    </source>
</evidence>
<dbReference type="GO" id="GO:0015159">
    <property type="term" value="F:polysaccharide transmembrane transporter activity"/>
    <property type="evidence" value="ECO:0007669"/>
    <property type="project" value="InterPro"/>
</dbReference>
<dbReference type="PANTHER" id="PTHR33619:SF3">
    <property type="entry name" value="POLYSACCHARIDE EXPORT PROTEIN GFCE-RELATED"/>
    <property type="match status" value="1"/>
</dbReference>